<dbReference type="PANTHER" id="PTHR42904:SF6">
    <property type="entry name" value="NAD-CAPPED RNA HYDROLASE NUDT12"/>
    <property type="match status" value="1"/>
</dbReference>
<evidence type="ECO:0000256" key="3">
    <source>
        <dbReference type="ARBA" id="ARBA00009595"/>
    </source>
</evidence>
<evidence type="ECO:0000256" key="6">
    <source>
        <dbReference type="ARBA" id="ARBA00022801"/>
    </source>
</evidence>
<dbReference type="InterPro" id="IPR015375">
    <property type="entry name" value="NADH_PPase-like_N"/>
</dbReference>
<dbReference type="NCBIfam" id="NF001299">
    <property type="entry name" value="PRK00241.1"/>
    <property type="match status" value="1"/>
</dbReference>
<dbReference type="InterPro" id="IPR050241">
    <property type="entry name" value="NAD-cap_RNA_hydrolase_NudC"/>
</dbReference>
<dbReference type="GO" id="GO:0035529">
    <property type="term" value="F:NADH pyrophosphatase activity"/>
    <property type="evidence" value="ECO:0007669"/>
    <property type="project" value="TreeGrafter"/>
</dbReference>
<evidence type="ECO:0000256" key="2">
    <source>
        <dbReference type="ARBA" id="ARBA00001947"/>
    </source>
</evidence>
<dbReference type="InterPro" id="IPR049734">
    <property type="entry name" value="NudC-like_C"/>
</dbReference>
<dbReference type="GO" id="GO:0005829">
    <property type="term" value="C:cytosol"/>
    <property type="evidence" value="ECO:0007669"/>
    <property type="project" value="TreeGrafter"/>
</dbReference>
<dbReference type="GO" id="GO:0019677">
    <property type="term" value="P:NAD+ catabolic process"/>
    <property type="evidence" value="ECO:0007669"/>
    <property type="project" value="TreeGrafter"/>
</dbReference>
<evidence type="ECO:0000256" key="7">
    <source>
        <dbReference type="ARBA" id="ARBA00022842"/>
    </source>
</evidence>
<comment type="catalytic activity">
    <reaction evidence="9">
        <text>a 5'-end NAD(+)-phospho-ribonucleoside in mRNA + H2O = a 5'-end phospho-adenosine-phospho-ribonucleoside in mRNA + beta-nicotinamide D-ribonucleotide + 2 H(+)</text>
        <dbReference type="Rhea" id="RHEA:60876"/>
        <dbReference type="Rhea" id="RHEA-COMP:15698"/>
        <dbReference type="Rhea" id="RHEA-COMP:15719"/>
        <dbReference type="ChEBI" id="CHEBI:14649"/>
        <dbReference type="ChEBI" id="CHEBI:15377"/>
        <dbReference type="ChEBI" id="CHEBI:15378"/>
        <dbReference type="ChEBI" id="CHEBI:144029"/>
        <dbReference type="ChEBI" id="CHEBI:144051"/>
    </reaction>
    <physiologicalReaction direction="left-to-right" evidence="9">
        <dbReference type="Rhea" id="RHEA:60877"/>
    </physiologicalReaction>
</comment>
<keyword evidence="5" id="KW-0479">Metal-binding</keyword>
<dbReference type="Proteomes" id="UP001268683">
    <property type="component" value="Chromosome"/>
</dbReference>
<name>A0AA52H9N1_9PROT</name>
<dbReference type="Gene3D" id="3.90.79.20">
    <property type="match status" value="1"/>
</dbReference>
<dbReference type="PROSITE" id="PS51462">
    <property type="entry name" value="NUDIX"/>
    <property type="match status" value="1"/>
</dbReference>
<evidence type="ECO:0000313" key="12">
    <source>
        <dbReference type="Proteomes" id="UP001268683"/>
    </source>
</evidence>
<comment type="similarity">
    <text evidence="3">Belongs to the Nudix hydrolase family. NudC subfamily.</text>
</comment>
<evidence type="ECO:0000256" key="8">
    <source>
        <dbReference type="ARBA" id="ARBA00023027"/>
    </source>
</evidence>
<keyword evidence="6 11" id="KW-0378">Hydrolase</keyword>
<dbReference type="Gene3D" id="3.90.79.10">
    <property type="entry name" value="Nucleoside Triphosphate Pyrophosphohydrolase"/>
    <property type="match status" value="1"/>
</dbReference>
<dbReference type="InterPro" id="IPR000086">
    <property type="entry name" value="NUDIX_hydrolase_dom"/>
</dbReference>
<evidence type="ECO:0000256" key="4">
    <source>
        <dbReference type="ARBA" id="ARBA00012381"/>
    </source>
</evidence>
<dbReference type="PANTHER" id="PTHR42904">
    <property type="entry name" value="NUDIX HYDROLASE, NUDC SUBFAMILY"/>
    <property type="match status" value="1"/>
</dbReference>
<evidence type="ECO:0000256" key="1">
    <source>
        <dbReference type="ARBA" id="ARBA00001946"/>
    </source>
</evidence>
<accession>A0AA52H9N1</accession>
<sequence>MSDLLNANQIHIMFAGNPLNRMDNYRPDSQLDEKWRSHPDSKIILTWRDKVAITSDYKIKWHSKADLQTYEHEQAVFLGMDQNDTPYYATALVEENDAIKFKDLRSLAFNATAGDEELAMAAQGKSMLDWHRSHAYCGKCGEQSTMRKMGYERKCSACDSSHFPRTDPVVIMLGVHLETDSILVGRPHNLFEGVYTALAGFMEPGESIEEATARELHEEAGVKVTKVHYVASQPWPYPSTLMIGCIAEIESKDLEIDHEELDDARWFSRKEAQEIMDGKKENLMFPPPLAIARQLLEFWLSSKSSI</sequence>
<evidence type="ECO:0000259" key="10">
    <source>
        <dbReference type="PROSITE" id="PS51462"/>
    </source>
</evidence>
<evidence type="ECO:0000313" key="11">
    <source>
        <dbReference type="EMBL" id="WND03366.1"/>
    </source>
</evidence>
<dbReference type="AlphaFoldDB" id="A0AA52H9N1"/>
<dbReference type="Pfam" id="PF00293">
    <property type="entry name" value="NUDIX"/>
    <property type="match status" value="1"/>
</dbReference>
<evidence type="ECO:0000256" key="5">
    <source>
        <dbReference type="ARBA" id="ARBA00022723"/>
    </source>
</evidence>
<keyword evidence="7" id="KW-0460">Magnesium</keyword>
<comment type="cofactor">
    <cofactor evidence="2">
        <name>Zn(2+)</name>
        <dbReference type="ChEBI" id="CHEBI:29105"/>
    </cofactor>
</comment>
<organism evidence="11 12">
    <name type="scientific">Temperatibacter marinus</name>
    <dbReference type="NCBI Taxonomy" id="1456591"/>
    <lineage>
        <taxon>Bacteria</taxon>
        <taxon>Pseudomonadati</taxon>
        <taxon>Pseudomonadota</taxon>
        <taxon>Alphaproteobacteria</taxon>
        <taxon>Kordiimonadales</taxon>
        <taxon>Temperatibacteraceae</taxon>
        <taxon>Temperatibacter</taxon>
    </lineage>
</organism>
<dbReference type="GO" id="GO:0046872">
    <property type="term" value="F:metal ion binding"/>
    <property type="evidence" value="ECO:0007669"/>
    <property type="project" value="UniProtKB-KW"/>
</dbReference>
<dbReference type="EMBL" id="CP123872">
    <property type="protein sequence ID" value="WND03366.1"/>
    <property type="molecule type" value="Genomic_DNA"/>
</dbReference>
<dbReference type="CDD" id="cd03429">
    <property type="entry name" value="NUDIX_NADH_pyrophosphatase_Nudt13"/>
    <property type="match status" value="1"/>
</dbReference>
<comment type="cofactor">
    <cofactor evidence="1">
        <name>Mg(2+)</name>
        <dbReference type="ChEBI" id="CHEBI:18420"/>
    </cofactor>
</comment>
<gene>
    <name evidence="11" type="primary">nudC</name>
    <name evidence="11" type="ORF">QGN29_03150</name>
</gene>
<keyword evidence="12" id="KW-1185">Reference proteome</keyword>
<dbReference type="InterPro" id="IPR015797">
    <property type="entry name" value="NUDIX_hydrolase-like_dom_sf"/>
</dbReference>
<dbReference type="RefSeq" id="WP_310799219.1">
    <property type="nucleotide sequence ID" value="NZ_CP123872.1"/>
</dbReference>
<evidence type="ECO:0000256" key="9">
    <source>
        <dbReference type="ARBA" id="ARBA00023679"/>
    </source>
</evidence>
<dbReference type="GO" id="GO:0006742">
    <property type="term" value="P:NADP+ catabolic process"/>
    <property type="evidence" value="ECO:0007669"/>
    <property type="project" value="TreeGrafter"/>
</dbReference>
<dbReference type="Pfam" id="PF09296">
    <property type="entry name" value="NUDIX-like"/>
    <property type="match status" value="1"/>
</dbReference>
<feature type="domain" description="Nudix hydrolase" evidence="10">
    <location>
        <begin position="164"/>
        <end position="290"/>
    </location>
</feature>
<dbReference type="KEGG" id="tmk:QGN29_03150"/>
<dbReference type="EC" id="3.6.1.22" evidence="4"/>
<protein>
    <recommendedName>
        <fullName evidence="4">NAD(+) diphosphatase</fullName>
        <ecNumber evidence="4">3.6.1.22</ecNumber>
    </recommendedName>
</protein>
<keyword evidence="8" id="KW-0520">NAD</keyword>
<proteinExistence type="inferred from homology"/>
<dbReference type="SUPFAM" id="SSF55811">
    <property type="entry name" value="Nudix"/>
    <property type="match status" value="1"/>
</dbReference>
<reference evidence="11" key="1">
    <citation type="submission" date="2023-04" db="EMBL/GenBank/DDBJ databases">
        <title>Complete genome sequence of Temperatibacter marinus.</title>
        <authorList>
            <person name="Rong J.-C."/>
            <person name="Yi M.-L."/>
            <person name="Zhao Q."/>
        </authorList>
    </citation>
    <scope>NUCLEOTIDE SEQUENCE</scope>
    <source>
        <strain evidence="11">NBRC 110045</strain>
    </source>
</reference>